<name>A0AA50KKK7_9GAMM</name>
<evidence type="ECO:0000313" key="1">
    <source>
        <dbReference type="EMBL" id="WMC09510.1"/>
    </source>
</evidence>
<reference evidence="1 2" key="1">
    <citation type="submission" date="2023-02" db="EMBL/GenBank/DDBJ databases">
        <title>Complete genome sequence of a novel bacterium Oceanimonas sp. NTOU-MSR1 isolated from marine coast sediment.</title>
        <authorList>
            <person name="Yang H.-T."/>
            <person name="Chen Y.-L."/>
            <person name="Ho Y.-N."/>
        </authorList>
    </citation>
    <scope>NUCLEOTIDE SEQUENCE [LARGE SCALE GENOMIC DNA]</scope>
    <source>
        <strain evidence="1 2">NTOU-MSR1</strain>
    </source>
</reference>
<protein>
    <submittedName>
        <fullName evidence="1">Uncharacterized protein</fullName>
    </submittedName>
</protein>
<evidence type="ECO:0000313" key="2">
    <source>
        <dbReference type="Proteomes" id="UP001223802"/>
    </source>
</evidence>
<organism evidence="1 2">
    <name type="scientific">Oceanimonas pelagia</name>
    <dbReference type="NCBI Taxonomy" id="3028314"/>
    <lineage>
        <taxon>Bacteria</taxon>
        <taxon>Pseudomonadati</taxon>
        <taxon>Pseudomonadota</taxon>
        <taxon>Gammaproteobacteria</taxon>
        <taxon>Aeromonadales</taxon>
        <taxon>Aeromonadaceae</taxon>
        <taxon>Oceanimonas</taxon>
    </lineage>
</organism>
<sequence>MFALDALTVRTERRGEPLEVCSAVMMVATQDDPNNMRLAARVSDLYDALKPEQTLPLYDVNTGEKIGLLVCYGQTQIMPVVRTGGKKRLQGVQFTAGVSLVDDLVIS</sequence>
<gene>
    <name evidence="1" type="ORF">PU634_10320</name>
</gene>
<keyword evidence="2" id="KW-1185">Reference proteome</keyword>
<dbReference type="RefSeq" id="WP_306760705.1">
    <property type="nucleotide sequence ID" value="NZ_CP118224.1"/>
</dbReference>
<accession>A0AA50KKK7</accession>
<proteinExistence type="predicted"/>
<dbReference type="KEGG" id="ope:PU634_10320"/>
<dbReference type="EMBL" id="CP118224">
    <property type="protein sequence ID" value="WMC09510.1"/>
    <property type="molecule type" value="Genomic_DNA"/>
</dbReference>
<dbReference type="AlphaFoldDB" id="A0AA50KKK7"/>
<dbReference type="Proteomes" id="UP001223802">
    <property type="component" value="Chromosome"/>
</dbReference>